<dbReference type="InterPro" id="IPR012337">
    <property type="entry name" value="RNaseH-like_sf"/>
</dbReference>
<evidence type="ECO:0008006" key="5">
    <source>
        <dbReference type="Google" id="ProtNLM"/>
    </source>
</evidence>
<dbReference type="AlphaFoldDB" id="A0AAV0X0E3"/>
<keyword evidence="4" id="KW-1185">Reference proteome</keyword>
<accession>A0AAV0X0E3</accession>
<gene>
    <name evidence="3" type="ORF">MEUPH1_LOCUS16551</name>
</gene>
<evidence type="ECO:0000259" key="2">
    <source>
        <dbReference type="Pfam" id="PF14291"/>
    </source>
</evidence>
<proteinExistence type="predicted"/>
<dbReference type="EMBL" id="CARXXK010000003">
    <property type="protein sequence ID" value="CAI6361359.1"/>
    <property type="molecule type" value="Genomic_DNA"/>
</dbReference>
<dbReference type="InterPro" id="IPR025398">
    <property type="entry name" value="DUF4371"/>
</dbReference>
<evidence type="ECO:0000313" key="3">
    <source>
        <dbReference type="EMBL" id="CAI6361359.1"/>
    </source>
</evidence>
<comment type="caution">
    <text evidence="3">The sequence shown here is derived from an EMBL/GenBank/DDBJ whole genome shotgun (WGS) entry which is preliminary data.</text>
</comment>
<feature type="domain" description="DUF4371" evidence="2">
    <location>
        <begin position="146"/>
        <end position="336"/>
    </location>
</feature>
<dbReference type="Pfam" id="PF14291">
    <property type="entry name" value="DUF4371"/>
    <property type="match status" value="1"/>
</dbReference>
<dbReference type="GO" id="GO:0046983">
    <property type="term" value="F:protein dimerization activity"/>
    <property type="evidence" value="ECO:0007669"/>
    <property type="project" value="InterPro"/>
</dbReference>
<protein>
    <recommendedName>
        <fullName evidence="5">Zinc finger MYM-type protein 1-like</fullName>
    </recommendedName>
</protein>
<organism evidence="3 4">
    <name type="scientific">Macrosiphum euphorbiae</name>
    <name type="common">potato aphid</name>
    <dbReference type="NCBI Taxonomy" id="13131"/>
    <lineage>
        <taxon>Eukaryota</taxon>
        <taxon>Metazoa</taxon>
        <taxon>Ecdysozoa</taxon>
        <taxon>Arthropoda</taxon>
        <taxon>Hexapoda</taxon>
        <taxon>Insecta</taxon>
        <taxon>Pterygota</taxon>
        <taxon>Neoptera</taxon>
        <taxon>Paraneoptera</taxon>
        <taxon>Hemiptera</taxon>
        <taxon>Sternorrhyncha</taxon>
        <taxon>Aphidomorpha</taxon>
        <taxon>Aphidoidea</taxon>
        <taxon>Aphididae</taxon>
        <taxon>Macrosiphini</taxon>
        <taxon>Macrosiphum</taxon>
    </lineage>
</organism>
<dbReference type="PANTHER" id="PTHR45749">
    <property type="match status" value="1"/>
</dbReference>
<dbReference type="InterPro" id="IPR008906">
    <property type="entry name" value="HATC_C_dom"/>
</dbReference>
<name>A0AAV0X0E3_9HEMI</name>
<reference evidence="3 4" key="1">
    <citation type="submission" date="2023-01" db="EMBL/GenBank/DDBJ databases">
        <authorList>
            <person name="Whitehead M."/>
        </authorList>
    </citation>
    <scope>NUCLEOTIDE SEQUENCE [LARGE SCALE GENOMIC DNA]</scope>
</reference>
<evidence type="ECO:0000259" key="1">
    <source>
        <dbReference type="Pfam" id="PF05699"/>
    </source>
</evidence>
<evidence type="ECO:0000313" key="4">
    <source>
        <dbReference type="Proteomes" id="UP001160148"/>
    </source>
</evidence>
<feature type="domain" description="HAT C-terminal dimerisation" evidence="1">
    <location>
        <begin position="625"/>
        <end position="700"/>
    </location>
</feature>
<sequence length="730" mass="85040">MDSLASTSNFNLNDNNDCKCIIEQLLQKSFGTYSFSEKQNIINKGRPTPKLQNLKSKNKKTFRYFNSSYYDSNKWLSGCEKSQKLYCWPCILFSRESNVWSKLGFVDLNNYHNLKHRHETNRSHIECLITLKKFDNVRIETCLNSEAYKISIEKHNETIKNNRYVVSRLIDATCYLAKQELPFHGHDEQITSTNRGNYVELINLMRTLDLKLSGHLSTATVFSGLSGDIQNDLIQSISNVLMKKVTLEIKNVDFVSIIMDETTDVVSKSQLSIIFRYITHEGVQERFLGFVDVSQDRSAKCLAEHTFNILQEYNCENKLIAQTYDGATVMSGQHNGLQALVRLKCKNAMFVHCYAHKLNLILKQSVDHIKECKVFFLTLFGISSFFSKSTKRIYALEQEVKKRFPSVAPTRWNYNSGLVEMMSEYKQEVLNLMDTIIENGEKWDSETLSCARGFFQTIQDFDFNFFLLIFGDILPQATVLLNILRTKIFDVTYCNTKILDFVNHLKNMRNNFDQIWSKSEQYLNTEMPLRSKRLRITEVSEDKITNYRRLFFEIIDVLVTTINERFSEISKLQFFSLLDFSKFDQFVNQFPTNSMDSLKNSYGEYFDFSILKSELTIVYSSTEFHKRNINELWLYLKSTELSESLPQVTKLSSLILTIPATSAGAERSFSTLKRIHTYLRNSQSQNRLSALSILSIEKQLLTQIQKENSFYDEVIEDYSKKPRRINLCFK</sequence>
<dbReference type="Pfam" id="PF05699">
    <property type="entry name" value="Dimer_Tnp_hAT"/>
    <property type="match status" value="1"/>
</dbReference>
<dbReference type="PANTHER" id="PTHR45749:SF28">
    <property type="entry name" value="ZINC FINGER MYM-TYPE PROTEIN 1-LIKE-RELATED"/>
    <property type="match status" value="1"/>
</dbReference>
<dbReference type="SUPFAM" id="SSF53098">
    <property type="entry name" value="Ribonuclease H-like"/>
    <property type="match status" value="1"/>
</dbReference>
<dbReference type="Proteomes" id="UP001160148">
    <property type="component" value="Unassembled WGS sequence"/>
</dbReference>